<dbReference type="Gene3D" id="3.30.565.10">
    <property type="entry name" value="Histidine kinase-like ATPase, C-terminal domain"/>
    <property type="match status" value="1"/>
</dbReference>
<keyword evidence="4" id="KW-0808">Transferase</keyword>
<evidence type="ECO:0000313" key="12">
    <source>
        <dbReference type="Proteomes" id="UP000002964"/>
    </source>
</evidence>
<dbReference type="PANTHER" id="PTHR42878:SF7">
    <property type="entry name" value="SENSOR HISTIDINE KINASE GLRK"/>
    <property type="match status" value="1"/>
</dbReference>
<dbReference type="EC" id="2.7.13.3" evidence="2"/>
<evidence type="ECO:0000256" key="7">
    <source>
        <dbReference type="ARBA" id="ARBA00022840"/>
    </source>
</evidence>
<dbReference type="InterPro" id="IPR003661">
    <property type="entry name" value="HisK_dim/P_dom"/>
</dbReference>
<evidence type="ECO:0000256" key="4">
    <source>
        <dbReference type="ARBA" id="ARBA00022679"/>
    </source>
</evidence>
<dbReference type="InterPro" id="IPR050351">
    <property type="entry name" value="BphY/WalK/GraS-like"/>
</dbReference>
<sequence>MPVLKTEVSECNQPVFQEERQQAIVARTALLYFLAEVALRRFDEAHSWLRIATITGCVILVAVLLAPNAALATDSDGSETPQRVVILNATDPYLPAFQVFERALRAAIVSNSASPVELYGETLDMHRFPHALLEKDIARLLKRKYHDLKIDVVVTIAPVALDFALRYRDETWPGADIVFNIISPKLLDERNLAPDVIGLPHRLEFVETLDLALRLRPQTQTIAIVGDIPRACCEFLAPARAAIKRLEARVDTQLIIGLSTAETLAAVEALPPDAIVLYLAIYRDLDGQPQVPRVMLERLSKVSPVPIFGVFETYLGHGILAGSIASFGVQGRKTGQMVARVLNGEDPAAIGIQPPVAPSCMADWRQLRRWDIDPDLLPEGCEIRFRELGVWDQYRQQILLVLGVILAQAGWILALMRNQRRLRKTQAGLEAECKRRKTAESLAAQLRGRLARVSKERGLGTMAAAIVHEIDQPITAILNYAQATKRRLQGDRESKAKSIELLGKIEGQAERAGSITQRVRSLVSSGEPQLEPVPLYPLLEAVIRMIEPEIESRSCHIRCSLTGEAPTVLADPLQVQLVLVNLIQNATQSLADDTDTGADKEVSVDLGYAGKDQVEVSVTDHGPGVPPERVGDIFEHFYSEKRGGMGMGLSIARTIVEAHGGKIWHEPNPTGGAIFRFTLRATAR</sequence>
<dbReference type="Gene3D" id="3.40.50.2300">
    <property type="match status" value="2"/>
</dbReference>
<dbReference type="SMART" id="SM00387">
    <property type="entry name" value="HATPase_c"/>
    <property type="match status" value="1"/>
</dbReference>
<dbReference type="InterPro" id="IPR005467">
    <property type="entry name" value="His_kinase_dom"/>
</dbReference>
<dbReference type="InterPro" id="IPR036890">
    <property type="entry name" value="HATPase_C_sf"/>
</dbReference>
<dbReference type="Proteomes" id="UP000002964">
    <property type="component" value="Unassembled WGS sequence"/>
</dbReference>
<evidence type="ECO:0000256" key="6">
    <source>
        <dbReference type="ARBA" id="ARBA00022777"/>
    </source>
</evidence>
<dbReference type="SMART" id="SM00388">
    <property type="entry name" value="HisKA"/>
    <property type="match status" value="1"/>
</dbReference>
<dbReference type="HOGENOM" id="CLU_000445_89_20_6"/>
<keyword evidence="9" id="KW-0472">Membrane</keyword>
<dbReference type="SUPFAM" id="SSF55874">
    <property type="entry name" value="ATPase domain of HSP90 chaperone/DNA topoisomerase II/histidine kinase"/>
    <property type="match status" value="1"/>
</dbReference>
<protein>
    <recommendedName>
        <fullName evidence="2">histidine kinase</fullName>
        <ecNumber evidence="2">2.7.13.3</ecNumber>
    </recommendedName>
</protein>
<dbReference type="PANTHER" id="PTHR42878">
    <property type="entry name" value="TWO-COMPONENT HISTIDINE KINASE"/>
    <property type="match status" value="1"/>
</dbReference>
<reference evidence="11 12" key="2">
    <citation type="submission" date="2011-11" db="EMBL/GenBank/DDBJ databases">
        <authorList>
            <consortium name="US DOE Joint Genome Institute"/>
            <person name="Lucas S."/>
            <person name="Han J."/>
            <person name="Lapidus A."/>
            <person name="Cheng J.-F."/>
            <person name="Goodwin L."/>
            <person name="Pitluck S."/>
            <person name="Peters L."/>
            <person name="Ovchinnikova G."/>
            <person name="Zhang X."/>
            <person name="Detter J.C."/>
            <person name="Han C."/>
            <person name="Tapia R."/>
            <person name="Land M."/>
            <person name="Hauser L."/>
            <person name="Kyrpides N."/>
            <person name="Ivanova N."/>
            <person name="Pagani I."/>
            <person name="Vogl K."/>
            <person name="Liu Z."/>
            <person name="Overmann J."/>
            <person name="Frigaard N.-U."/>
            <person name="Bryant D."/>
            <person name="Woyke T."/>
        </authorList>
    </citation>
    <scope>NUCLEOTIDE SEQUENCE [LARGE SCALE GENOMIC DNA]</scope>
    <source>
        <strain evidence="11 12">970</strain>
    </source>
</reference>
<comment type="catalytic activity">
    <reaction evidence="1">
        <text>ATP + protein L-histidine = ADP + protein N-phospho-L-histidine.</text>
        <dbReference type="EC" id="2.7.13.3"/>
    </reaction>
</comment>
<reference evidence="12" key="1">
    <citation type="submission" date="2011-06" db="EMBL/GenBank/DDBJ databases">
        <authorList>
            <consortium name="US DOE Joint Genome Institute (JGI-PGF)"/>
            <person name="Lucas S."/>
            <person name="Han J."/>
            <person name="Lapidus A."/>
            <person name="Cheng J.-F."/>
            <person name="Goodwin L."/>
            <person name="Pitluck S."/>
            <person name="Peters L."/>
            <person name="Land M.L."/>
            <person name="Hauser L."/>
            <person name="Vogl K."/>
            <person name="Liu Z."/>
            <person name="Overmann J."/>
            <person name="Frigaard N.-U."/>
            <person name="Bryant D.A."/>
            <person name="Woyke T.J."/>
        </authorList>
    </citation>
    <scope>NUCLEOTIDE SEQUENCE [LARGE SCALE GENOMIC DNA]</scope>
    <source>
        <strain evidence="12">970</strain>
    </source>
</reference>
<dbReference type="STRING" id="631362.Thi970DRAFT_04504"/>
<evidence type="ECO:0000259" key="10">
    <source>
        <dbReference type="PROSITE" id="PS50109"/>
    </source>
</evidence>
<keyword evidence="7" id="KW-0067">ATP-binding</keyword>
<evidence type="ECO:0000256" key="3">
    <source>
        <dbReference type="ARBA" id="ARBA00022553"/>
    </source>
</evidence>
<dbReference type="GO" id="GO:0007234">
    <property type="term" value="P:osmosensory signaling via phosphorelay pathway"/>
    <property type="evidence" value="ECO:0007669"/>
    <property type="project" value="TreeGrafter"/>
</dbReference>
<evidence type="ECO:0000256" key="5">
    <source>
        <dbReference type="ARBA" id="ARBA00022741"/>
    </source>
</evidence>
<dbReference type="PROSITE" id="PS50109">
    <property type="entry name" value="HIS_KIN"/>
    <property type="match status" value="1"/>
</dbReference>
<dbReference type="InterPro" id="IPR003594">
    <property type="entry name" value="HATPase_dom"/>
</dbReference>
<dbReference type="GO" id="GO:0030295">
    <property type="term" value="F:protein kinase activator activity"/>
    <property type="evidence" value="ECO:0007669"/>
    <property type="project" value="TreeGrafter"/>
</dbReference>
<evidence type="ECO:0000256" key="2">
    <source>
        <dbReference type="ARBA" id="ARBA00012438"/>
    </source>
</evidence>
<dbReference type="CDD" id="cd00082">
    <property type="entry name" value="HisKA"/>
    <property type="match status" value="1"/>
</dbReference>
<evidence type="ECO:0000256" key="9">
    <source>
        <dbReference type="SAM" id="Phobius"/>
    </source>
</evidence>
<dbReference type="OrthoDB" id="1931120at2"/>
<dbReference type="GO" id="GO:0005524">
    <property type="term" value="F:ATP binding"/>
    <property type="evidence" value="ECO:0007669"/>
    <property type="project" value="UniProtKB-KW"/>
</dbReference>
<keyword evidence="9" id="KW-0812">Transmembrane</keyword>
<dbReference type="Pfam" id="PF00512">
    <property type="entry name" value="HisKA"/>
    <property type="match status" value="1"/>
</dbReference>
<dbReference type="GO" id="GO:0000156">
    <property type="term" value="F:phosphorelay response regulator activity"/>
    <property type="evidence" value="ECO:0007669"/>
    <property type="project" value="TreeGrafter"/>
</dbReference>
<evidence type="ECO:0000313" key="11">
    <source>
        <dbReference type="EMBL" id="EIC20839.1"/>
    </source>
</evidence>
<proteinExistence type="predicted"/>
<dbReference type="InterPro" id="IPR036097">
    <property type="entry name" value="HisK_dim/P_sf"/>
</dbReference>
<feature type="transmembrane region" description="Helical" evidence="9">
    <location>
        <begin position="398"/>
        <end position="416"/>
    </location>
</feature>
<keyword evidence="3" id="KW-0597">Phosphoprotein</keyword>
<keyword evidence="12" id="KW-1185">Reference proteome</keyword>
<keyword evidence="6 11" id="KW-0418">Kinase</keyword>
<dbReference type="AlphaFoldDB" id="H8Z740"/>
<gene>
    <name evidence="11" type="ORF">Thi970DRAFT_04504</name>
</gene>
<dbReference type="Pfam" id="PF02518">
    <property type="entry name" value="HATPase_c"/>
    <property type="match status" value="1"/>
</dbReference>
<dbReference type="InterPro" id="IPR004358">
    <property type="entry name" value="Sig_transdc_His_kin-like_C"/>
</dbReference>
<keyword evidence="8" id="KW-0902">Two-component regulatory system</keyword>
<accession>H8Z740</accession>
<evidence type="ECO:0000256" key="1">
    <source>
        <dbReference type="ARBA" id="ARBA00000085"/>
    </source>
</evidence>
<dbReference type="SUPFAM" id="SSF47384">
    <property type="entry name" value="Homodimeric domain of signal transducing histidine kinase"/>
    <property type="match status" value="1"/>
</dbReference>
<name>H8Z740_9GAMM</name>
<dbReference type="PRINTS" id="PR00344">
    <property type="entry name" value="BCTRLSENSOR"/>
</dbReference>
<dbReference type="GO" id="GO:0000155">
    <property type="term" value="F:phosphorelay sensor kinase activity"/>
    <property type="evidence" value="ECO:0007669"/>
    <property type="project" value="InterPro"/>
</dbReference>
<dbReference type="Gene3D" id="1.10.287.130">
    <property type="match status" value="1"/>
</dbReference>
<dbReference type="RefSeq" id="WP_009151242.1">
    <property type="nucleotide sequence ID" value="NZ_CP121471.1"/>
</dbReference>
<keyword evidence="5" id="KW-0547">Nucleotide-binding</keyword>
<organism evidence="11 12">
    <name type="scientific">Thiorhodovibrio frisius</name>
    <dbReference type="NCBI Taxonomy" id="631362"/>
    <lineage>
        <taxon>Bacteria</taxon>
        <taxon>Pseudomonadati</taxon>
        <taxon>Pseudomonadota</taxon>
        <taxon>Gammaproteobacteria</taxon>
        <taxon>Chromatiales</taxon>
        <taxon>Chromatiaceae</taxon>
        <taxon>Thiorhodovibrio</taxon>
    </lineage>
</organism>
<keyword evidence="9" id="KW-1133">Transmembrane helix</keyword>
<evidence type="ECO:0000256" key="8">
    <source>
        <dbReference type="ARBA" id="ARBA00023012"/>
    </source>
</evidence>
<dbReference type="EMBL" id="JH603170">
    <property type="protein sequence ID" value="EIC20839.1"/>
    <property type="molecule type" value="Genomic_DNA"/>
</dbReference>
<feature type="domain" description="Histidine kinase" evidence="10">
    <location>
        <begin position="465"/>
        <end position="683"/>
    </location>
</feature>
<dbReference type="eggNOG" id="COG4191">
    <property type="taxonomic scope" value="Bacteria"/>
</dbReference>